<evidence type="ECO:0000313" key="2">
    <source>
        <dbReference type="Proteomes" id="UP000269793"/>
    </source>
</evidence>
<sequence length="199" mass="22357">MWNESISYTYVSHSIKEFFSNLQKLPEDLNNASAYHLCVDTKMQWNATHNNRSVVFDPSSDLFQPKHGSGIDALVKEIFKNESDCPFRRDPAYMYLGSYITEGYFGCPEVRFDWEQDGQMHNLSRVAGTSGTEKTKQWLNISKIDGITKLSMVGTISKVYGQTSRFPPDQIAGATGLSRSLSLQVLFTLFVASLIVSCA</sequence>
<dbReference type="Proteomes" id="UP000269793">
    <property type="component" value="Chromosome IX"/>
</dbReference>
<protein>
    <submittedName>
        <fullName evidence="1">Uncharacterized protein</fullName>
    </submittedName>
</protein>
<accession>A0A3G2SDG0</accession>
<gene>
    <name evidence="1" type="ORF">DNF11_4047</name>
</gene>
<organism evidence="1 2">
    <name type="scientific">Malassezia restricta (strain ATCC 96810 / NBRC 103918 / CBS 7877)</name>
    <name type="common">Seborrheic dermatitis infection agent</name>
    <dbReference type="NCBI Taxonomy" id="425264"/>
    <lineage>
        <taxon>Eukaryota</taxon>
        <taxon>Fungi</taxon>
        <taxon>Dikarya</taxon>
        <taxon>Basidiomycota</taxon>
        <taxon>Ustilaginomycotina</taxon>
        <taxon>Malasseziomycetes</taxon>
        <taxon>Malasseziales</taxon>
        <taxon>Malasseziaceae</taxon>
        <taxon>Malassezia</taxon>
    </lineage>
</organism>
<keyword evidence="2" id="KW-1185">Reference proteome</keyword>
<dbReference type="AlphaFoldDB" id="A0A3G2SDG0"/>
<dbReference type="VEuPathDB" id="FungiDB:DNF11_4047"/>
<name>A0A3G2SDG0_MALR7</name>
<reference evidence="1 2" key="1">
    <citation type="submission" date="2018-10" db="EMBL/GenBank/DDBJ databases">
        <title>Complete genome sequence of Malassezia restricta CBS 7877.</title>
        <authorList>
            <person name="Morand S.C."/>
            <person name="Bertignac M."/>
            <person name="Iltis A."/>
            <person name="Kolder I."/>
            <person name="Pirovano W."/>
            <person name="Jourdain R."/>
            <person name="Clavaud C."/>
        </authorList>
    </citation>
    <scope>NUCLEOTIDE SEQUENCE [LARGE SCALE GENOMIC DNA]</scope>
    <source>
        <strain evidence="1 2">CBS 7877</strain>
    </source>
</reference>
<dbReference type="EMBL" id="CP033156">
    <property type="protein sequence ID" value="AYO44997.1"/>
    <property type="molecule type" value="Genomic_DNA"/>
</dbReference>
<proteinExistence type="predicted"/>
<evidence type="ECO:0000313" key="1">
    <source>
        <dbReference type="EMBL" id="AYO44997.1"/>
    </source>
</evidence>